<dbReference type="PROSITE" id="PS50943">
    <property type="entry name" value="HTH_CROC1"/>
    <property type="match status" value="1"/>
</dbReference>
<name>A0A378TVW4_MORLA</name>
<dbReference type="SUPFAM" id="SSF51306">
    <property type="entry name" value="LexA/Signal peptidase"/>
    <property type="match status" value="1"/>
</dbReference>
<evidence type="ECO:0000259" key="4">
    <source>
        <dbReference type="PROSITE" id="PS50943"/>
    </source>
</evidence>
<dbReference type="Proteomes" id="UP000254437">
    <property type="component" value="Unassembled WGS sequence"/>
</dbReference>
<dbReference type="Pfam" id="PF01381">
    <property type="entry name" value="HTH_3"/>
    <property type="match status" value="1"/>
</dbReference>
<feature type="domain" description="HTH cro/C1-type" evidence="4">
    <location>
        <begin position="10"/>
        <end position="64"/>
    </location>
</feature>
<dbReference type="Gene3D" id="2.10.109.10">
    <property type="entry name" value="Umud Fragment, subunit A"/>
    <property type="match status" value="1"/>
</dbReference>
<dbReference type="PANTHER" id="PTHR40661:SF3">
    <property type="entry name" value="FELS-1 PROPHAGE TRANSCRIPTIONAL REGULATOR"/>
    <property type="match status" value="1"/>
</dbReference>
<dbReference type="PANTHER" id="PTHR40661">
    <property type="match status" value="1"/>
</dbReference>
<dbReference type="CDD" id="cd06529">
    <property type="entry name" value="S24_LexA-like"/>
    <property type="match status" value="1"/>
</dbReference>
<dbReference type="AlphaFoldDB" id="A0A378TVW4"/>
<keyword evidence="3" id="KW-0804">Transcription</keyword>
<evidence type="ECO:0000256" key="3">
    <source>
        <dbReference type="ARBA" id="ARBA00023163"/>
    </source>
</evidence>
<dbReference type="EMBL" id="UGQU01000003">
    <property type="protein sequence ID" value="STZ63893.1"/>
    <property type="molecule type" value="Genomic_DNA"/>
</dbReference>
<evidence type="ECO:0000256" key="1">
    <source>
        <dbReference type="ARBA" id="ARBA00023015"/>
    </source>
</evidence>
<reference evidence="5 6" key="1">
    <citation type="submission" date="2018-06" db="EMBL/GenBank/DDBJ databases">
        <authorList>
            <consortium name="Pathogen Informatics"/>
            <person name="Doyle S."/>
        </authorList>
    </citation>
    <scope>NUCLEOTIDE SEQUENCE [LARGE SCALE GENOMIC DNA]</scope>
    <source>
        <strain evidence="5 6">NCTC10359</strain>
    </source>
</reference>
<dbReference type="GO" id="GO:0003677">
    <property type="term" value="F:DNA binding"/>
    <property type="evidence" value="ECO:0007669"/>
    <property type="project" value="UniProtKB-KW"/>
</dbReference>
<dbReference type="InterPro" id="IPR015927">
    <property type="entry name" value="Peptidase_S24_S26A/B/C"/>
</dbReference>
<sequence length="227" mass="25219">MNRAKIGVRLTQAREKAGLARAEVAKAVNIGTTTLQQWEVGNREASIETLEQLAKLYHVSPQHLIFGTDSDSVPTPIADSSADDDYYYVPFYRDIIASAGGGKFSDGVIGTDDFLAFRKDWINRTSLTAKDLVALNTDGDSMLPTIPENATILVDKSKNIAKDGRIYVVRIDDRLYVKRTQWIPTGGLRLISDNSTYESFDISRQELAHGNIQVYGQVVHISYDLPH</sequence>
<evidence type="ECO:0000313" key="6">
    <source>
        <dbReference type="Proteomes" id="UP000254437"/>
    </source>
</evidence>
<organism evidence="5 6">
    <name type="scientific">Moraxella lacunata</name>
    <dbReference type="NCBI Taxonomy" id="477"/>
    <lineage>
        <taxon>Bacteria</taxon>
        <taxon>Pseudomonadati</taxon>
        <taxon>Pseudomonadota</taxon>
        <taxon>Gammaproteobacteria</taxon>
        <taxon>Moraxellales</taxon>
        <taxon>Moraxellaceae</taxon>
        <taxon>Moraxella</taxon>
    </lineage>
</organism>
<dbReference type="InterPro" id="IPR010982">
    <property type="entry name" value="Lambda_DNA-bd_dom_sf"/>
</dbReference>
<keyword evidence="1" id="KW-0805">Transcription regulation</keyword>
<dbReference type="RefSeq" id="WP_115008174.1">
    <property type="nucleotide sequence ID" value="NZ_UGQU01000003.1"/>
</dbReference>
<dbReference type="InterPro" id="IPR036286">
    <property type="entry name" value="LexA/Signal_pep-like_sf"/>
</dbReference>
<dbReference type="InterPro" id="IPR001387">
    <property type="entry name" value="Cro/C1-type_HTH"/>
</dbReference>
<dbReference type="InterPro" id="IPR039418">
    <property type="entry name" value="LexA-like"/>
</dbReference>
<accession>A0A378TVW4</accession>
<proteinExistence type="predicted"/>
<evidence type="ECO:0000313" key="5">
    <source>
        <dbReference type="EMBL" id="STZ63893.1"/>
    </source>
</evidence>
<evidence type="ECO:0000256" key="2">
    <source>
        <dbReference type="ARBA" id="ARBA00023125"/>
    </source>
</evidence>
<dbReference type="CDD" id="cd00093">
    <property type="entry name" value="HTH_XRE"/>
    <property type="match status" value="1"/>
</dbReference>
<gene>
    <name evidence="5" type="ORF">NCTC10359_02335</name>
</gene>
<dbReference type="Pfam" id="PF00717">
    <property type="entry name" value="Peptidase_S24"/>
    <property type="match status" value="1"/>
</dbReference>
<keyword evidence="2" id="KW-0238">DNA-binding</keyword>
<dbReference type="Gene3D" id="1.10.260.40">
    <property type="entry name" value="lambda repressor-like DNA-binding domains"/>
    <property type="match status" value="1"/>
</dbReference>
<protein>
    <submittedName>
        <fullName evidence="5">Uncharacterized HTH-type transcriptional regulator HI_1476</fullName>
    </submittedName>
</protein>
<dbReference type="SMART" id="SM00530">
    <property type="entry name" value="HTH_XRE"/>
    <property type="match status" value="1"/>
</dbReference>
<dbReference type="SUPFAM" id="SSF47413">
    <property type="entry name" value="lambda repressor-like DNA-binding domains"/>
    <property type="match status" value="1"/>
</dbReference>